<dbReference type="EMBL" id="CP073708">
    <property type="protein sequence ID" value="QUO40871.1"/>
    <property type="molecule type" value="Genomic_DNA"/>
</dbReference>
<evidence type="ECO:0000259" key="2">
    <source>
        <dbReference type="Pfam" id="PF16244"/>
    </source>
</evidence>
<dbReference type="InterPro" id="IPR032599">
    <property type="entry name" value="YcdB/YcdC_rep_domain"/>
</dbReference>
<keyword evidence="1" id="KW-0472">Membrane</keyword>
<reference evidence="4" key="2">
    <citation type="submission" date="2021-04" db="EMBL/GenBank/DDBJ databases">
        <title>Brevibacillus composti FJAT-54423, complete genome.</title>
        <authorList>
            <person name="Tang R."/>
        </authorList>
    </citation>
    <scope>NUCLEOTIDE SEQUENCE</scope>
    <source>
        <strain evidence="4">FJAT-54424</strain>
    </source>
</reference>
<sequence length="565" mass="62939">MRPLSNDDELMNLLKQAPRYRLGQQAQQNIREALRKHENSLPYRRKRQTGLLWMAKSAFVCLSLLIPFFLIVHGSEDEHIPFPEVVRMTTRDIGDLAHHTLAKLYREVPELKGLTVQSESLDTVYDLRLYKAEDQQAHISIHPQTGELLWYQFHQRAPQLSPMDPSTTLAKTKATSFLYGMLGADSRSYKIISNSHAVVFQRFINGIPLLGSQISIQVDSTGKVIGYSTSGRDMEVDLAKAADPADAISVEALKKSISSHMRLRYVENIVVRNPFTGEVAQTGPILEYTPAVRFSGSVSFYADSGKIRYTSNYDRDSSQGVTPIPVRAAEQMVAVPSKKEAAILLNQAFHLQISSEDLKEKKEKRGDTKSYIRYVWAHDESVSVLVEPTTGELVEILKGPPSIRGNLPEQKAAAEAIRYLQQYADPFVREVQIAHFSHSGNEGMYSFFFMASHEGIPVVLSPDQDIAYRINIDSSTGAFLGFQKFHVPAKALSATNLPSKKQVVSPEAAAAEYLKRHSYQLAYLVERGSGSGSNAPVLMYTSELNGSQERSLIDATTGKTISIQN</sequence>
<evidence type="ECO:0000256" key="1">
    <source>
        <dbReference type="SAM" id="Phobius"/>
    </source>
</evidence>
<dbReference type="Proteomes" id="UP000595847">
    <property type="component" value="Chromosome"/>
</dbReference>
<evidence type="ECO:0000313" key="3">
    <source>
        <dbReference type="EMBL" id="QQE73787.1"/>
    </source>
</evidence>
<evidence type="ECO:0000313" key="6">
    <source>
        <dbReference type="Proteomes" id="UP000677234"/>
    </source>
</evidence>
<dbReference type="Proteomes" id="UP000677234">
    <property type="component" value="Chromosome"/>
</dbReference>
<dbReference type="RefSeq" id="WP_198827387.1">
    <property type="nucleotide sequence ID" value="NZ_CP066308.1"/>
</dbReference>
<name>A0A7T5JN77_9BACL</name>
<proteinExistence type="predicted"/>
<evidence type="ECO:0000313" key="4">
    <source>
        <dbReference type="EMBL" id="QUO40871.1"/>
    </source>
</evidence>
<gene>
    <name evidence="3" type="ORF">JD108_18265</name>
    <name evidence="4" type="ORF">KDJ56_18205</name>
</gene>
<feature type="transmembrane region" description="Helical" evidence="1">
    <location>
        <begin position="51"/>
        <end position="72"/>
    </location>
</feature>
<feature type="domain" description="YcdB/YcdC repeated" evidence="2">
    <location>
        <begin position="132"/>
        <end position="230"/>
    </location>
</feature>
<dbReference type="Pfam" id="PF16244">
    <property type="entry name" value="DUF4901"/>
    <property type="match status" value="1"/>
</dbReference>
<accession>A0A7T5JN77</accession>
<protein>
    <recommendedName>
        <fullName evidence="2">YcdB/YcdC repeated domain-containing protein</fullName>
    </recommendedName>
</protein>
<dbReference type="EMBL" id="CP066308">
    <property type="protein sequence ID" value="QQE73787.1"/>
    <property type="molecule type" value="Genomic_DNA"/>
</dbReference>
<evidence type="ECO:0000313" key="5">
    <source>
        <dbReference type="Proteomes" id="UP000595847"/>
    </source>
</evidence>
<keyword evidence="1" id="KW-0812">Transmembrane</keyword>
<organism evidence="3 5">
    <name type="scientific">Brevibacillus composti</name>
    <dbReference type="NCBI Taxonomy" id="2796470"/>
    <lineage>
        <taxon>Bacteria</taxon>
        <taxon>Bacillati</taxon>
        <taxon>Bacillota</taxon>
        <taxon>Bacilli</taxon>
        <taxon>Bacillales</taxon>
        <taxon>Paenibacillaceae</taxon>
        <taxon>Brevibacillus</taxon>
    </lineage>
</organism>
<dbReference type="KEGG" id="bcop:JD108_18265"/>
<keyword evidence="1" id="KW-1133">Transmembrane helix</keyword>
<keyword evidence="6" id="KW-1185">Reference proteome</keyword>
<reference evidence="3 5" key="1">
    <citation type="submission" date="2020-12" db="EMBL/GenBank/DDBJ databases">
        <title>strain FJAT-54423T represents a novel species of the genus Brevibacillus.</title>
        <authorList>
            <person name="Tang R."/>
        </authorList>
    </citation>
    <scope>NUCLEOTIDE SEQUENCE [LARGE SCALE GENOMIC DNA]</scope>
    <source>
        <strain evidence="3 5">FJAT-54423</strain>
    </source>
</reference>
<dbReference type="AlphaFoldDB" id="A0A7T5JN77"/>